<feature type="non-terminal residue" evidence="3">
    <location>
        <position position="295"/>
    </location>
</feature>
<evidence type="ECO:0000313" key="4">
    <source>
        <dbReference type="Proteomes" id="UP001177023"/>
    </source>
</evidence>
<feature type="signal peptide" evidence="2">
    <location>
        <begin position="1"/>
        <end position="23"/>
    </location>
</feature>
<dbReference type="EMBL" id="CATQJA010002650">
    <property type="protein sequence ID" value="CAJ0577426.1"/>
    <property type="molecule type" value="Genomic_DNA"/>
</dbReference>
<feature type="chain" id="PRO_5041470275" evidence="2">
    <location>
        <begin position="24"/>
        <end position="295"/>
    </location>
</feature>
<dbReference type="Proteomes" id="UP001177023">
    <property type="component" value="Unassembled WGS sequence"/>
</dbReference>
<keyword evidence="1" id="KW-0812">Transmembrane</keyword>
<accession>A0AA36G3G8</accession>
<sequence>MWCSSGIPALLLVICVIGVVVEAGYVSPSSRFGVRHKLPADLEKAKARVNDVRRIFGLDGYPHQMNFTGGDPHLYEKGIKLIPGILQAYHEIFVERCPEPITKEEARIWAEHRAFVLDSFLEWDREHPTTGPFPYDKVDPFFQHFRDIYESMPIPELFDVQSLNTSELYKGSVEASFEELFKQMESRYFRGPVNDKELKGCYWKQYMLETKFSLTETMMRFEKEEDDWSVMHMALIFYHNHSSQGVEDLNELHDVKYAITQHMLGYTTHSFLVGFLFLAPVYYLERQNTIFEIQR</sequence>
<proteinExistence type="predicted"/>
<organism evidence="3 4">
    <name type="scientific">Mesorhabditis spiculigera</name>
    <dbReference type="NCBI Taxonomy" id="96644"/>
    <lineage>
        <taxon>Eukaryota</taxon>
        <taxon>Metazoa</taxon>
        <taxon>Ecdysozoa</taxon>
        <taxon>Nematoda</taxon>
        <taxon>Chromadorea</taxon>
        <taxon>Rhabditida</taxon>
        <taxon>Rhabditina</taxon>
        <taxon>Rhabditomorpha</taxon>
        <taxon>Rhabditoidea</taxon>
        <taxon>Rhabditidae</taxon>
        <taxon>Mesorhabditinae</taxon>
        <taxon>Mesorhabditis</taxon>
    </lineage>
</organism>
<keyword evidence="4" id="KW-1185">Reference proteome</keyword>
<keyword evidence="1" id="KW-1133">Transmembrane helix</keyword>
<protein>
    <submittedName>
        <fullName evidence="3">Uncharacterized protein</fullName>
    </submittedName>
</protein>
<feature type="transmembrane region" description="Helical" evidence="1">
    <location>
        <begin position="263"/>
        <end position="284"/>
    </location>
</feature>
<comment type="caution">
    <text evidence="3">The sequence shown here is derived from an EMBL/GenBank/DDBJ whole genome shotgun (WGS) entry which is preliminary data.</text>
</comment>
<evidence type="ECO:0000313" key="3">
    <source>
        <dbReference type="EMBL" id="CAJ0577426.1"/>
    </source>
</evidence>
<reference evidence="3" key="1">
    <citation type="submission" date="2023-06" db="EMBL/GenBank/DDBJ databases">
        <authorList>
            <person name="Delattre M."/>
        </authorList>
    </citation>
    <scope>NUCLEOTIDE SEQUENCE</scope>
    <source>
        <strain evidence="3">AF72</strain>
    </source>
</reference>
<dbReference type="AlphaFoldDB" id="A0AA36G3G8"/>
<evidence type="ECO:0000256" key="2">
    <source>
        <dbReference type="SAM" id="SignalP"/>
    </source>
</evidence>
<name>A0AA36G3G8_9BILA</name>
<keyword evidence="2" id="KW-0732">Signal</keyword>
<keyword evidence="1" id="KW-0472">Membrane</keyword>
<evidence type="ECO:0000256" key="1">
    <source>
        <dbReference type="SAM" id="Phobius"/>
    </source>
</evidence>
<gene>
    <name evidence="3" type="ORF">MSPICULIGERA_LOCUS15699</name>
</gene>